<comment type="subcellular location">
    <subcellularLocation>
        <location evidence="1">Membrane</location>
        <topology evidence="1">Multi-pass membrane protein</topology>
    </subcellularLocation>
</comment>
<dbReference type="InterPro" id="IPR020846">
    <property type="entry name" value="MFS_dom"/>
</dbReference>
<feature type="transmembrane region" description="Helical" evidence="6">
    <location>
        <begin position="51"/>
        <end position="69"/>
    </location>
</feature>
<evidence type="ECO:0000313" key="8">
    <source>
        <dbReference type="EMBL" id="GGP20884.1"/>
    </source>
</evidence>
<feature type="transmembrane region" description="Helical" evidence="6">
    <location>
        <begin position="387"/>
        <end position="409"/>
    </location>
</feature>
<dbReference type="OrthoDB" id="117970at2157"/>
<dbReference type="PANTHER" id="PTHR48022:SF2">
    <property type="entry name" value="PLASTIDIC GLUCOSE TRANSPORTER 4"/>
    <property type="match status" value="1"/>
</dbReference>
<dbReference type="AlphaFoldDB" id="A0A830GV60"/>
<dbReference type="GO" id="GO:0016020">
    <property type="term" value="C:membrane"/>
    <property type="evidence" value="ECO:0007669"/>
    <property type="project" value="UniProtKB-SubCell"/>
</dbReference>
<feature type="transmembrane region" description="Helical" evidence="6">
    <location>
        <begin position="12"/>
        <end position="39"/>
    </location>
</feature>
<dbReference type="PRINTS" id="PR00171">
    <property type="entry name" value="SUGRTRNSPORT"/>
</dbReference>
<sequence length="467" mass="51571">MGQTIRYPSRATYTVVSALGYMLDGYDLSVISVFTFSLIHYKFFQYNSFELAFVTGAALLGAMFGALIFGHYSDRLGRRYLYTFDLLFFVIFAALSAVSTNIIQMIIYRFFVGWGVGADYALSPVYATEMYPTNKRGMGYGWVYTFWSVGAFIAFMLGYAFYLADPVYGWRWALGIGAVIALITIIVRTRMPESSRWKVAVKPDEKSVEEAKALSHATGMGDDDISKLVDTETRKLSSVKPGSFLELFRGKFAIRTLVVWVQWILYDVGSYGFGLYAPSIISMLGFTGASSILMSALLYIPGALGAMGAAFLNDRWGRRMLQLLGFGFATLGMVLVAMGALIGGLIAMVIGTIGLVLWYGMGNLGPGNTMGLYAIELFPTKLRSTSMGGATAITRFVSFLSAFEFPYIALTLGKLPFFIFLAVITFAAFVFTIFFTPETKGISLEDIATAEYRGPGLHPRLEKREEH</sequence>
<feature type="transmembrane region" description="Helical" evidence="6">
    <location>
        <begin position="106"/>
        <end position="127"/>
    </location>
</feature>
<dbReference type="InterPro" id="IPR003663">
    <property type="entry name" value="Sugar/inositol_transpt"/>
</dbReference>
<dbReference type="PANTHER" id="PTHR48022">
    <property type="entry name" value="PLASTIDIC GLUCOSE TRANSPORTER 4"/>
    <property type="match status" value="1"/>
</dbReference>
<feature type="transmembrane region" description="Helical" evidence="6">
    <location>
        <begin position="289"/>
        <end position="312"/>
    </location>
</feature>
<evidence type="ECO:0000256" key="5">
    <source>
        <dbReference type="ARBA" id="ARBA00023136"/>
    </source>
</evidence>
<dbReference type="RefSeq" id="WP_188596384.1">
    <property type="nucleotide sequence ID" value="NZ_BMNL01000002.1"/>
</dbReference>
<evidence type="ECO:0000256" key="2">
    <source>
        <dbReference type="ARBA" id="ARBA00010992"/>
    </source>
</evidence>
<name>A0A830GV60_9CREN</name>
<dbReference type="CDD" id="cd17316">
    <property type="entry name" value="MFS_SV2_like"/>
    <property type="match status" value="1"/>
</dbReference>
<feature type="transmembrane region" description="Helical" evidence="6">
    <location>
        <begin position="139"/>
        <end position="162"/>
    </location>
</feature>
<dbReference type="PROSITE" id="PS50850">
    <property type="entry name" value="MFS"/>
    <property type="match status" value="1"/>
</dbReference>
<dbReference type="Pfam" id="PF00083">
    <property type="entry name" value="Sugar_tr"/>
    <property type="match status" value="1"/>
</dbReference>
<evidence type="ECO:0000256" key="4">
    <source>
        <dbReference type="ARBA" id="ARBA00022989"/>
    </source>
</evidence>
<evidence type="ECO:0000256" key="1">
    <source>
        <dbReference type="ARBA" id="ARBA00004141"/>
    </source>
</evidence>
<proteinExistence type="inferred from homology"/>
<dbReference type="InterPro" id="IPR005828">
    <property type="entry name" value="MFS_sugar_transport-like"/>
</dbReference>
<dbReference type="EMBL" id="BMNL01000002">
    <property type="protein sequence ID" value="GGP20884.1"/>
    <property type="molecule type" value="Genomic_DNA"/>
</dbReference>
<evidence type="ECO:0000256" key="3">
    <source>
        <dbReference type="ARBA" id="ARBA00022692"/>
    </source>
</evidence>
<reference evidence="8" key="1">
    <citation type="journal article" date="2014" name="Int. J. Syst. Evol. Microbiol.">
        <title>Complete genome sequence of Corynebacterium casei LMG S-19264T (=DSM 44701T), isolated from a smear-ripened cheese.</title>
        <authorList>
            <consortium name="US DOE Joint Genome Institute (JGI-PGF)"/>
            <person name="Walter F."/>
            <person name="Albersmeier A."/>
            <person name="Kalinowski J."/>
            <person name="Ruckert C."/>
        </authorList>
    </citation>
    <scope>NUCLEOTIDE SEQUENCE</scope>
    <source>
        <strain evidence="8">JCM 10088</strain>
    </source>
</reference>
<dbReference type="InterPro" id="IPR036259">
    <property type="entry name" value="MFS_trans_sf"/>
</dbReference>
<dbReference type="Gene3D" id="1.20.1250.20">
    <property type="entry name" value="MFS general substrate transporter like domains"/>
    <property type="match status" value="1"/>
</dbReference>
<feature type="transmembrane region" description="Helical" evidence="6">
    <location>
        <begin position="81"/>
        <end position="100"/>
    </location>
</feature>
<dbReference type="SUPFAM" id="SSF103473">
    <property type="entry name" value="MFS general substrate transporter"/>
    <property type="match status" value="1"/>
</dbReference>
<keyword evidence="3 6" id="KW-0812">Transmembrane</keyword>
<feature type="transmembrane region" description="Helical" evidence="6">
    <location>
        <begin position="257"/>
        <end position="277"/>
    </location>
</feature>
<comment type="similarity">
    <text evidence="2">Belongs to the major facilitator superfamily. Sugar transporter (TC 2.A.1.1) family.</text>
</comment>
<comment type="caution">
    <text evidence="8">The sequence shown here is derived from an EMBL/GenBank/DDBJ whole genome shotgun (WGS) entry which is preliminary data.</text>
</comment>
<dbReference type="GO" id="GO:0005351">
    <property type="term" value="F:carbohydrate:proton symporter activity"/>
    <property type="evidence" value="ECO:0007669"/>
    <property type="project" value="TreeGrafter"/>
</dbReference>
<dbReference type="Proteomes" id="UP000610960">
    <property type="component" value="Unassembled WGS sequence"/>
</dbReference>
<keyword evidence="5 6" id="KW-0472">Membrane</keyword>
<dbReference type="InterPro" id="IPR050360">
    <property type="entry name" value="MFS_Sugar_Transporters"/>
</dbReference>
<feature type="transmembrane region" description="Helical" evidence="6">
    <location>
        <begin position="168"/>
        <end position="187"/>
    </location>
</feature>
<organism evidence="8 9">
    <name type="scientific">Thermocladium modestius</name>
    <dbReference type="NCBI Taxonomy" id="62609"/>
    <lineage>
        <taxon>Archaea</taxon>
        <taxon>Thermoproteota</taxon>
        <taxon>Thermoprotei</taxon>
        <taxon>Thermoproteales</taxon>
        <taxon>Thermoproteaceae</taxon>
        <taxon>Thermocladium</taxon>
    </lineage>
</organism>
<keyword evidence="4 6" id="KW-1133">Transmembrane helix</keyword>
<feature type="domain" description="Major facilitator superfamily (MFS) profile" evidence="7">
    <location>
        <begin position="13"/>
        <end position="440"/>
    </location>
</feature>
<accession>A0A830GV60</accession>
<keyword evidence="9" id="KW-1185">Reference proteome</keyword>
<reference evidence="8" key="2">
    <citation type="submission" date="2020-09" db="EMBL/GenBank/DDBJ databases">
        <authorList>
            <person name="Sun Q."/>
            <person name="Ohkuma M."/>
        </authorList>
    </citation>
    <scope>NUCLEOTIDE SEQUENCE</scope>
    <source>
        <strain evidence="8">JCM 10088</strain>
    </source>
</reference>
<evidence type="ECO:0000256" key="6">
    <source>
        <dbReference type="SAM" id="Phobius"/>
    </source>
</evidence>
<evidence type="ECO:0000313" key="9">
    <source>
        <dbReference type="Proteomes" id="UP000610960"/>
    </source>
</evidence>
<gene>
    <name evidence="8" type="ORF">GCM10007981_10760</name>
</gene>
<feature type="transmembrane region" description="Helical" evidence="6">
    <location>
        <begin position="415"/>
        <end position="435"/>
    </location>
</feature>
<evidence type="ECO:0000259" key="7">
    <source>
        <dbReference type="PROSITE" id="PS50850"/>
    </source>
</evidence>
<feature type="transmembrane region" description="Helical" evidence="6">
    <location>
        <begin position="324"/>
        <end position="350"/>
    </location>
</feature>
<protein>
    <submittedName>
        <fullName evidence="8">MFS transporter</fullName>
    </submittedName>
</protein>